<dbReference type="Proteomes" id="UP001516400">
    <property type="component" value="Unassembled WGS sequence"/>
</dbReference>
<evidence type="ECO:0000313" key="1">
    <source>
        <dbReference type="EMBL" id="KAL3284084.1"/>
    </source>
</evidence>
<feature type="non-terminal residue" evidence="1">
    <location>
        <position position="1"/>
    </location>
</feature>
<sequence>NQQLSAQMRQYTTEFTVENFVKIVPDPLATFEDPKRNIVLDKEDLYYIVLFFKNKFNKIYAKTIQYELMKYNHQPYKSFKALKGMPAALKNARVKVPLPSFVCKKIPLLQE</sequence>
<name>A0ABD2NZL6_9CUCU</name>
<feature type="non-terminal residue" evidence="1">
    <location>
        <position position="111"/>
    </location>
</feature>
<reference evidence="1 2" key="1">
    <citation type="journal article" date="2021" name="BMC Biol.">
        <title>Horizontally acquired antibacterial genes associated with adaptive radiation of ladybird beetles.</title>
        <authorList>
            <person name="Li H.S."/>
            <person name="Tang X.F."/>
            <person name="Huang Y.H."/>
            <person name="Xu Z.Y."/>
            <person name="Chen M.L."/>
            <person name="Du X.Y."/>
            <person name="Qiu B.Y."/>
            <person name="Chen P.T."/>
            <person name="Zhang W."/>
            <person name="Slipinski A."/>
            <person name="Escalona H.E."/>
            <person name="Waterhouse R.M."/>
            <person name="Zwick A."/>
            <person name="Pang H."/>
        </authorList>
    </citation>
    <scope>NUCLEOTIDE SEQUENCE [LARGE SCALE GENOMIC DNA]</scope>
    <source>
        <strain evidence="1">SYSU2018</strain>
    </source>
</reference>
<comment type="caution">
    <text evidence="1">The sequence shown here is derived from an EMBL/GenBank/DDBJ whole genome shotgun (WGS) entry which is preliminary data.</text>
</comment>
<organism evidence="1 2">
    <name type="scientific">Cryptolaemus montrouzieri</name>
    <dbReference type="NCBI Taxonomy" id="559131"/>
    <lineage>
        <taxon>Eukaryota</taxon>
        <taxon>Metazoa</taxon>
        <taxon>Ecdysozoa</taxon>
        <taxon>Arthropoda</taxon>
        <taxon>Hexapoda</taxon>
        <taxon>Insecta</taxon>
        <taxon>Pterygota</taxon>
        <taxon>Neoptera</taxon>
        <taxon>Endopterygota</taxon>
        <taxon>Coleoptera</taxon>
        <taxon>Polyphaga</taxon>
        <taxon>Cucujiformia</taxon>
        <taxon>Coccinelloidea</taxon>
        <taxon>Coccinellidae</taxon>
        <taxon>Scymninae</taxon>
        <taxon>Scymnini</taxon>
        <taxon>Cryptolaemus</taxon>
    </lineage>
</organism>
<protein>
    <submittedName>
        <fullName evidence="1">Uncharacterized protein</fullName>
    </submittedName>
</protein>
<gene>
    <name evidence="1" type="ORF">HHI36_018252</name>
</gene>
<keyword evidence="2" id="KW-1185">Reference proteome</keyword>
<accession>A0ABD2NZL6</accession>
<proteinExistence type="predicted"/>
<dbReference type="EMBL" id="JABFTP020000165">
    <property type="protein sequence ID" value="KAL3284084.1"/>
    <property type="molecule type" value="Genomic_DNA"/>
</dbReference>
<dbReference type="AlphaFoldDB" id="A0ABD2NZL6"/>
<evidence type="ECO:0000313" key="2">
    <source>
        <dbReference type="Proteomes" id="UP001516400"/>
    </source>
</evidence>